<dbReference type="RefSeq" id="WP_102722240.1">
    <property type="nucleotide sequence ID" value="NZ_CACRSS010000021.1"/>
</dbReference>
<gene>
    <name evidence="1" type="ORF">AMLFYP55_01267</name>
</gene>
<name>A0A6N2V2Q8_9BACT</name>
<proteinExistence type="predicted"/>
<evidence type="ECO:0000313" key="1">
    <source>
        <dbReference type="EMBL" id="VYT24428.1"/>
    </source>
</evidence>
<sequence>MKKIIKYVSLIILSIFTIYIINFIYIFFHIKHGLNNLESETYIKNLEIISYKPSNGIDDNFYIYEKESLIPTFIPQDIILIKRKGDKVQIWYGGRLSKFPEWFQINIDAAYEEKKCHPSTDISSYIENTLSREGFLKLN</sequence>
<accession>A0A6N2V2Q8</accession>
<reference evidence="1" key="1">
    <citation type="submission" date="2019-11" db="EMBL/GenBank/DDBJ databases">
        <authorList>
            <person name="Feng L."/>
        </authorList>
    </citation>
    <scope>NUCLEOTIDE SEQUENCE</scope>
    <source>
        <strain evidence="1">AMuciniphilaLFYP55</strain>
    </source>
</reference>
<organism evidence="1">
    <name type="scientific">Akkermansia muciniphila</name>
    <dbReference type="NCBI Taxonomy" id="239935"/>
    <lineage>
        <taxon>Bacteria</taxon>
        <taxon>Pseudomonadati</taxon>
        <taxon>Verrucomicrobiota</taxon>
        <taxon>Verrucomicrobiia</taxon>
        <taxon>Verrucomicrobiales</taxon>
        <taxon>Akkermansiaceae</taxon>
        <taxon>Akkermansia</taxon>
    </lineage>
</organism>
<dbReference type="AlphaFoldDB" id="A0A6N2V2Q8"/>
<protein>
    <submittedName>
        <fullName evidence="1">Uncharacterized protein</fullName>
    </submittedName>
</protein>
<dbReference type="EMBL" id="CACRSS010000021">
    <property type="protein sequence ID" value="VYT24428.1"/>
    <property type="molecule type" value="Genomic_DNA"/>
</dbReference>